<accession>A0A1S3DYY2</accession>
<feature type="compositionally biased region" description="Low complexity" evidence="1">
    <location>
        <begin position="1"/>
        <end position="33"/>
    </location>
</feature>
<dbReference type="STRING" id="3827.A0A1S3DYY2"/>
<dbReference type="RefSeq" id="XP_012568707.1">
    <property type="nucleotide sequence ID" value="XM_012713253.2"/>
</dbReference>
<keyword evidence="2" id="KW-1185">Reference proteome</keyword>
<dbReference type="KEGG" id="cam:101506374"/>
<proteinExistence type="predicted"/>
<dbReference type="AlphaFoldDB" id="A0A1S3DYY2"/>
<dbReference type="OrthoDB" id="760263at2759"/>
<dbReference type="PANTHER" id="PTHR19855">
    <property type="entry name" value="WD40 REPEAT PROTEIN 12, 37"/>
    <property type="match status" value="1"/>
</dbReference>
<name>A0A1S3DYY2_CICAR</name>
<dbReference type="SUPFAM" id="SSF81383">
    <property type="entry name" value="F-box domain"/>
    <property type="match status" value="1"/>
</dbReference>
<dbReference type="PANTHER" id="PTHR19855:SF31">
    <property type="entry name" value="TRANSCRIPTIONAL REGULATOR STERILE APETALA"/>
    <property type="match status" value="1"/>
</dbReference>
<dbReference type="eggNOG" id="ENOG502QPKU">
    <property type="taxonomic scope" value="Eukaryota"/>
</dbReference>
<sequence>MSSTSSSSSSSSPQLASSSNVDNNNNNNNNNNNILGGPSNEIFEAPSSSRQRAINEVWPAPVVESLATQVAIDSSLFHGPLSAASALSIIFQVCSTWREVSRSNLLWEELTRRIWRRTYQLRDTWHLEYIYWHRTARNFSTGTHALVVPQYDPGDHHQTLICRCLTLSDTHLACGFVDGTVRLFDLITGAHVTTFWSTHGHLFGPFSQSVSGIVIANENSTLAFARLDGDVYVAILNGPVLGPGPGPILARRAILGDVVNNGVLVEFAGCRLWWVGLFAGHAGGAFQIWNAQTEQRVFIGGSLTDPETVQGWHMLTELVEPVGRVRVTEGEFVVACTSSRLVSFNLRNPEVLIRDVGSTTGFVVGSLDVSHEVFVIVERNGVGTVRRVCTFERVSRFRLRSSWLRGLLGCMNLGYVITYSGSAGLLRVWDIHEPAARLCVTVGVTDEGHVHANANSMVANRTHVAISSNDSSIHLLDFSVQ</sequence>
<reference evidence="3" key="2">
    <citation type="submission" date="2025-08" db="UniProtKB">
        <authorList>
            <consortium name="RefSeq"/>
        </authorList>
    </citation>
    <scope>IDENTIFICATION</scope>
    <source>
        <tissue evidence="3">Etiolated seedlings</tissue>
    </source>
</reference>
<evidence type="ECO:0000256" key="1">
    <source>
        <dbReference type="SAM" id="MobiDB-lite"/>
    </source>
</evidence>
<evidence type="ECO:0000313" key="3">
    <source>
        <dbReference type="RefSeq" id="XP_012568707.1"/>
    </source>
</evidence>
<protein>
    <submittedName>
        <fullName evidence="3">Transcriptional regulator STERILE APETALA</fullName>
    </submittedName>
</protein>
<dbReference type="InterPro" id="IPR036322">
    <property type="entry name" value="WD40_repeat_dom_sf"/>
</dbReference>
<dbReference type="InterPro" id="IPR036047">
    <property type="entry name" value="F-box-like_dom_sf"/>
</dbReference>
<reference evidence="2" key="1">
    <citation type="journal article" date="2013" name="Nat. Biotechnol.">
        <title>Draft genome sequence of chickpea (Cicer arietinum) provides a resource for trait improvement.</title>
        <authorList>
            <person name="Varshney R.K."/>
            <person name="Song C."/>
            <person name="Saxena R.K."/>
            <person name="Azam S."/>
            <person name="Yu S."/>
            <person name="Sharpe A.G."/>
            <person name="Cannon S."/>
            <person name="Baek J."/>
            <person name="Rosen B.D."/>
            <person name="Tar'an B."/>
            <person name="Millan T."/>
            <person name="Zhang X."/>
            <person name="Ramsay L.D."/>
            <person name="Iwata A."/>
            <person name="Wang Y."/>
            <person name="Nelson W."/>
            <person name="Farmer A.D."/>
            <person name="Gaur P.M."/>
            <person name="Soderlund C."/>
            <person name="Penmetsa R.V."/>
            <person name="Xu C."/>
            <person name="Bharti A.K."/>
            <person name="He W."/>
            <person name="Winter P."/>
            <person name="Zhao S."/>
            <person name="Hane J.K."/>
            <person name="Carrasquilla-Garcia N."/>
            <person name="Condie J.A."/>
            <person name="Upadhyaya H.D."/>
            <person name="Luo M.C."/>
            <person name="Thudi M."/>
            <person name="Gowda C.L."/>
            <person name="Singh N.P."/>
            <person name="Lichtenzveig J."/>
            <person name="Gali K.K."/>
            <person name="Rubio J."/>
            <person name="Nadarajan N."/>
            <person name="Dolezel J."/>
            <person name="Bansal K.C."/>
            <person name="Xu X."/>
            <person name="Edwards D."/>
            <person name="Zhang G."/>
            <person name="Kahl G."/>
            <person name="Gil J."/>
            <person name="Singh K.B."/>
            <person name="Datta S.K."/>
            <person name="Jackson S.A."/>
            <person name="Wang J."/>
            <person name="Cook D.R."/>
        </authorList>
    </citation>
    <scope>NUCLEOTIDE SEQUENCE [LARGE SCALE GENOMIC DNA]</scope>
    <source>
        <strain evidence="2">cv. CDC Frontier</strain>
    </source>
</reference>
<dbReference type="Gene3D" id="2.130.10.10">
    <property type="entry name" value="YVTN repeat-like/Quinoprotein amine dehydrogenase"/>
    <property type="match status" value="2"/>
</dbReference>
<dbReference type="GeneID" id="101506374"/>
<dbReference type="SUPFAM" id="SSF50978">
    <property type="entry name" value="WD40 repeat-like"/>
    <property type="match status" value="1"/>
</dbReference>
<feature type="region of interest" description="Disordered" evidence="1">
    <location>
        <begin position="1"/>
        <end position="42"/>
    </location>
</feature>
<evidence type="ECO:0000313" key="2">
    <source>
        <dbReference type="Proteomes" id="UP000087171"/>
    </source>
</evidence>
<dbReference type="Proteomes" id="UP000087171">
    <property type="component" value="Chromosome Ca2"/>
</dbReference>
<dbReference type="PaxDb" id="3827-XP_004491665.1"/>
<organism evidence="2 3">
    <name type="scientific">Cicer arietinum</name>
    <name type="common">Chickpea</name>
    <name type="synonym">Garbanzo</name>
    <dbReference type="NCBI Taxonomy" id="3827"/>
    <lineage>
        <taxon>Eukaryota</taxon>
        <taxon>Viridiplantae</taxon>
        <taxon>Streptophyta</taxon>
        <taxon>Embryophyta</taxon>
        <taxon>Tracheophyta</taxon>
        <taxon>Spermatophyta</taxon>
        <taxon>Magnoliopsida</taxon>
        <taxon>eudicotyledons</taxon>
        <taxon>Gunneridae</taxon>
        <taxon>Pentapetalae</taxon>
        <taxon>rosids</taxon>
        <taxon>fabids</taxon>
        <taxon>Fabales</taxon>
        <taxon>Fabaceae</taxon>
        <taxon>Papilionoideae</taxon>
        <taxon>50 kb inversion clade</taxon>
        <taxon>NPAAA clade</taxon>
        <taxon>Hologalegina</taxon>
        <taxon>IRL clade</taxon>
        <taxon>Cicereae</taxon>
        <taxon>Cicer</taxon>
    </lineage>
</organism>
<dbReference type="InterPro" id="IPR015943">
    <property type="entry name" value="WD40/YVTN_repeat-like_dom_sf"/>
</dbReference>
<gene>
    <name evidence="3" type="primary">LOC101506374</name>
</gene>